<sequence>MSADMPIPLCSMDELKAGAFADLAQAFDDTALARTLAQATRACETEVGRRLAPFIGLTESHRLDGVDPDEYGASTNLPLDLAGSLGRSRGLSLSTGGDLVRHLWLHQSAPHYPDLWSYTNVQVTLTRSYGGSQVLGIDQFDGPEPDTGHLWFRLGTWAPLGSFARVVYSGGYHTVPADLERACKYMAAAILCRELAPLGGGQQHDASELEQQAVAWLSPYMRAD</sequence>
<gene>
    <name evidence="1" type="ORF">ACFQ3T_02410</name>
</gene>
<dbReference type="EMBL" id="JBHTLK010000005">
    <property type="protein sequence ID" value="MFD1145973.1"/>
    <property type="molecule type" value="Genomic_DNA"/>
</dbReference>
<name>A0ABW3QDT2_9PSEU</name>
<proteinExistence type="predicted"/>
<dbReference type="RefSeq" id="WP_380719246.1">
    <property type="nucleotide sequence ID" value="NZ_JBHTLK010000005.1"/>
</dbReference>
<reference evidence="2" key="1">
    <citation type="journal article" date="2019" name="Int. J. Syst. Evol. Microbiol.">
        <title>The Global Catalogue of Microorganisms (GCM) 10K type strain sequencing project: providing services to taxonomists for standard genome sequencing and annotation.</title>
        <authorList>
            <consortium name="The Broad Institute Genomics Platform"/>
            <consortium name="The Broad Institute Genome Sequencing Center for Infectious Disease"/>
            <person name="Wu L."/>
            <person name="Ma J."/>
        </authorList>
    </citation>
    <scope>NUCLEOTIDE SEQUENCE [LARGE SCALE GENOMIC DNA]</scope>
    <source>
        <strain evidence="2">CCUG 60214</strain>
    </source>
</reference>
<comment type="caution">
    <text evidence="1">The sequence shown here is derived from an EMBL/GenBank/DDBJ whole genome shotgun (WGS) entry which is preliminary data.</text>
</comment>
<organism evidence="1 2">
    <name type="scientific">Saccharothrix hoggarensis</name>
    <dbReference type="NCBI Taxonomy" id="913853"/>
    <lineage>
        <taxon>Bacteria</taxon>
        <taxon>Bacillati</taxon>
        <taxon>Actinomycetota</taxon>
        <taxon>Actinomycetes</taxon>
        <taxon>Pseudonocardiales</taxon>
        <taxon>Pseudonocardiaceae</taxon>
        <taxon>Saccharothrix</taxon>
    </lineage>
</organism>
<evidence type="ECO:0000313" key="1">
    <source>
        <dbReference type="EMBL" id="MFD1145973.1"/>
    </source>
</evidence>
<evidence type="ECO:0008006" key="3">
    <source>
        <dbReference type="Google" id="ProtNLM"/>
    </source>
</evidence>
<evidence type="ECO:0000313" key="2">
    <source>
        <dbReference type="Proteomes" id="UP001597168"/>
    </source>
</evidence>
<dbReference type="Proteomes" id="UP001597168">
    <property type="component" value="Unassembled WGS sequence"/>
</dbReference>
<keyword evidence="2" id="KW-1185">Reference proteome</keyword>
<protein>
    <recommendedName>
        <fullName evidence="3">Phage gp6-like head-tail connector protein</fullName>
    </recommendedName>
</protein>
<accession>A0ABW3QDT2</accession>